<reference evidence="2 3" key="1">
    <citation type="submission" date="2018-10" db="EMBL/GenBank/DDBJ databases">
        <title>Draft genome sequence of Aquitalea MWU14-2217 isolated from a wild cranberry bog in Provincetown, Massachusetts.</title>
        <authorList>
            <person name="Ebadzadsahrai G."/>
            <person name="Soby S."/>
        </authorList>
    </citation>
    <scope>NUCLEOTIDE SEQUENCE [LARGE SCALE GENOMIC DNA]</scope>
    <source>
        <strain evidence="2 3">MWU14-2217</strain>
    </source>
</reference>
<feature type="chain" id="PRO_5019370093" evidence="1">
    <location>
        <begin position="20"/>
        <end position="186"/>
    </location>
</feature>
<dbReference type="Proteomes" id="UP000274139">
    <property type="component" value="Unassembled WGS sequence"/>
</dbReference>
<evidence type="ECO:0000313" key="3">
    <source>
        <dbReference type="Proteomes" id="UP000274139"/>
    </source>
</evidence>
<organism evidence="2 3">
    <name type="scientific">Aquitalea palustris</name>
    <dbReference type="NCBI Taxonomy" id="2480983"/>
    <lineage>
        <taxon>Bacteria</taxon>
        <taxon>Pseudomonadati</taxon>
        <taxon>Pseudomonadota</taxon>
        <taxon>Betaproteobacteria</taxon>
        <taxon>Neisseriales</taxon>
        <taxon>Chromobacteriaceae</taxon>
        <taxon>Aquitalea</taxon>
    </lineage>
</organism>
<dbReference type="RefSeq" id="WP_103525603.1">
    <property type="nucleotide sequence ID" value="NZ_JAPNLC010000001.1"/>
</dbReference>
<keyword evidence="1" id="KW-0732">Signal</keyword>
<protein>
    <submittedName>
        <fullName evidence="2">Uncharacterized protein</fullName>
    </submittedName>
</protein>
<sequence>MMMKTVGLLMVLLSGAALAQPIFATYTEEQTTGWSAVSQTVAGMIVRSDADLKAQADEEMAEKNLRAGDYRQFFVSRKLPLSAGRKAFLFVRPKSSPYFRTFYGAHIFCHWIVDDRNNMLYAGSSDAFQVLGSSRNGMKDIQEAQCHGGKCYLVKLSFKAGKYQETSCATQDIDSGKVSQGCEPDK</sequence>
<keyword evidence="3" id="KW-1185">Reference proteome</keyword>
<dbReference type="OrthoDB" id="9152372at2"/>
<dbReference type="EMBL" id="RFAR01000065">
    <property type="protein sequence ID" value="RMC94548.1"/>
    <property type="molecule type" value="Genomic_DNA"/>
</dbReference>
<feature type="signal peptide" evidence="1">
    <location>
        <begin position="1"/>
        <end position="19"/>
    </location>
</feature>
<accession>A0A454JFK4</accession>
<name>A0A454JFK4_9NEIS</name>
<gene>
    <name evidence="2" type="ORF">EAY64_15260</name>
</gene>
<evidence type="ECO:0000313" key="2">
    <source>
        <dbReference type="EMBL" id="RMC94548.1"/>
    </source>
</evidence>
<comment type="caution">
    <text evidence="2">The sequence shown here is derived from an EMBL/GenBank/DDBJ whole genome shotgun (WGS) entry which is preliminary data.</text>
</comment>
<proteinExistence type="predicted"/>
<dbReference type="AlphaFoldDB" id="A0A454JFK4"/>
<evidence type="ECO:0000256" key="1">
    <source>
        <dbReference type="SAM" id="SignalP"/>
    </source>
</evidence>